<dbReference type="Pfam" id="PF00144">
    <property type="entry name" value="Beta-lactamase"/>
    <property type="match status" value="1"/>
</dbReference>
<keyword evidence="3" id="KW-1185">Reference proteome</keyword>
<dbReference type="InterPro" id="IPR023650">
    <property type="entry name" value="Beta-lactam_class-A_AS"/>
</dbReference>
<protein>
    <submittedName>
        <fullName evidence="2">Serine hydrolase domain-containing protein</fullName>
        <ecNumber evidence="2">3.-.-.-</ecNumber>
    </submittedName>
</protein>
<dbReference type="EC" id="3.-.-.-" evidence="2"/>
<dbReference type="EMBL" id="JBHUIV010000016">
    <property type="protein sequence ID" value="MFD2201962.1"/>
    <property type="molecule type" value="Genomic_DNA"/>
</dbReference>
<comment type="caution">
    <text evidence="2">The sequence shown here is derived from an EMBL/GenBank/DDBJ whole genome shotgun (WGS) entry which is preliminary data.</text>
</comment>
<dbReference type="SUPFAM" id="SSF56601">
    <property type="entry name" value="beta-lactamase/transpeptidase-like"/>
    <property type="match status" value="1"/>
</dbReference>
<reference evidence="3" key="1">
    <citation type="journal article" date="2019" name="Int. J. Syst. Evol. Microbiol.">
        <title>The Global Catalogue of Microorganisms (GCM) 10K type strain sequencing project: providing services to taxonomists for standard genome sequencing and annotation.</title>
        <authorList>
            <consortium name="The Broad Institute Genomics Platform"/>
            <consortium name="The Broad Institute Genome Sequencing Center for Infectious Disease"/>
            <person name="Wu L."/>
            <person name="Ma J."/>
        </authorList>
    </citation>
    <scope>NUCLEOTIDE SEQUENCE [LARGE SCALE GENOMIC DNA]</scope>
    <source>
        <strain evidence="3">KCTC 19812</strain>
    </source>
</reference>
<dbReference type="GO" id="GO:0016787">
    <property type="term" value="F:hydrolase activity"/>
    <property type="evidence" value="ECO:0007669"/>
    <property type="project" value="UniProtKB-KW"/>
</dbReference>
<dbReference type="InterPro" id="IPR001466">
    <property type="entry name" value="Beta-lactam-related"/>
</dbReference>
<feature type="domain" description="Beta-lactamase-related" evidence="1">
    <location>
        <begin position="33"/>
        <end position="341"/>
    </location>
</feature>
<dbReference type="Gene3D" id="3.40.710.10">
    <property type="entry name" value="DD-peptidase/beta-lactamase superfamily"/>
    <property type="match status" value="1"/>
</dbReference>
<organism evidence="2 3">
    <name type="scientific">Shivajiella indica</name>
    <dbReference type="NCBI Taxonomy" id="872115"/>
    <lineage>
        <taxon>Bacteria</taxon>
        <taxon>Pseudomonadati</taxon>
        <taxon>Bacteroidota</taxon>
        <taxon>Cytophagia</taxon>
        <taxon>Cytophagales</taxon>
        <taxon>Cyclobacteriaceae</taxon>
        <taxon>Shivajiella</taxon>
    </lineage>
</organism>
<dbReference type="InterPro" id="IPR012338">
    <property type="entry name" value="Beta-lactam/transpept-like"/>
</dbReference>
<gene>
    <name evidence="2" type="ORF">ACFSKV_10310</name>
</gene>
<evidence type="ECO:0000313" key="3">
    <source>
        <dbReference type="Proteomes" id="UP001597414"/>
    </source>
</evidence>
<evidence type="ECO:0000259" key="1">
    <source>
        <dbReference type="Pfam" id="PF00144"/>
    </source>
</evidence>
<dbReference type="InterPro" id="IPR050491">
    <property type="entry name" value="AmpC-like"/>
</dbReference>
<dbReference type="Proteomes" id="UP001597414">
    <property type="component" value="Unassembled WGS sequence"/>
</dbReference>
<sequence length="367" mass="40897">MKKIASVLLIIFIGFSGLFAQDNSGKKILQSLLEAQVNQENPGILFHVQSGNGEIKWGGSAGVAEIESGTKLIPDQTFRIASVTKTFIAASILRLWEDSKLKLEDPIAFYLSAQHAKILGEDYDLENISIIQVLRHNAGFYDHTYAPSFFEKVFQPGGYEWTRTEQLELCVDSGSPVGLPGEKFSYSDTGYIILGEIIENLQGKPLGLAIPEILDFEKLGIEKTAFEGLNQEVDQGRIHQYFNGQDTYSFHPSMDYFGGGGLLSTTEDLCIFFLALFNGKVFKNPSTLEKMLQKITYPEPPMLDYRIGIYLLEVNGLEAYSHAGFWGTQVIYLPELDLAMATNYSQIWKGKVSPIFGEALKAIMEKP</sequence>
<proteinExistence type="predicted"/>
<name>A0ABW5B748_9BACT</name>
<dbReference type="PANTHER" id="PTHR46825">
    <property type="entry name" value="D-ALANYL-D-ALANINE-CARBOXYPEPTIDASE/ENDOPEPTIDASE AMPH"/>
    <property type="match status" value="1"/>
</dbReference>
<dbReference type="PROSITE" id="PS00146">
    <property type="entry name" value="BETA_LACTAMASE_A"/>
    <property type="match status" value="1"/>
</dbReference>
<dbReference type="RefSeq" id="WP_380802199.1">
    <property type="nucleotide sequence ID" value="NZ_JBHUIV010000016.1"/>
</dbReference>
<keyword evidence="2" id="KW-0378">Hydrolase</keyword>
<accession>A0ABW5B748</accession>
<dbReference type="PANTHER" id="PTHR46825:SF7">
    <property type="entry name" value="D-ALANYL-D-ALANINE CARBOXYPEPTIDASE"/>
    <property type="match status" value="1"/>
</dbReference>
<evidence type="ECO:0000313" key="2">
    <source>
        <dbReference type="EMBL" id="MFD2201962.1"/>
    </source>
</evidence>